<dbReference type="InterPro" id="IPR003661">
    <property type="entry name" value="HisK_dim/P_dom"/>
</dbReference>
<keyword evidence="10 11" id="KW-0472">Membrane</keyword>
<feature type="domain" description="Histidine kinase" evidence="12">
    <location>
        <begin position="257"/>
        <end position="473"/>
    </location>
</feature>
<evidence type="ECO:0000256" key="11">
    <source>
        <dbReference type="SAM" id="Phobius"/>
    </source>
</evidence>
<dbReference type="InterPro" id="IPR003594">
    <property type="entry name" value="HATPase_dom"/>
</dbReference>
<dbReference type="InterPro" id="IPR036097">
    <property type="entry name" value="HisK_dim/P_sf"/>
</dbReference>
<dbReference type="Gene3D" id="1.10.287.130">
    <property type="match status" value="1"/>
</dbReference>
<evidence type="ECO:0000313" key="14">
    <source>
        <dbReference type="EMBL" id="MBG6121128.1"/>
    </source>
</evidence>
<evidence type="ECO:0000256" key="3">
    <source>
        <dbReference type="ARBA" id="ARBA00012438"/>
    </source>
</evidence>
<reference evidence="14" key="1">
    <citation type="submission" date="2020-11" db="EMBL/GenBank/DDBJ databases">
        <title>Sequencing the genomes of 1000 actinobacteria strains.</title>
        <authorList>
            <person name="Klenk H.-P."/>
        </authorList>
    </citation>
    <scope>NUCLEOTIDE SEQUENCE</scope>
    <source>
        <strain evidence="14">DSM 45632</strain>
    </source>
</reference>
<dbReference type="PANTHER" id="PTHR45436">
    <property type="entry name" value="SENSOR HISTIDINE KINASE YKOH"/>
    <property type="match status" value="1"/>
</dbReference>
<dbReference type="SMART" id="SM00388">
    <property type="entry name" value="HisKA"/>
    <property type="match status" value="1"/>
</dbReference>
<evidence type="ECO:0000256" key="5">
    <source>
        <dbReference type="ARBA" id="ARBA00022679"/>
    </source>
</evidence>
<dbReference type="SUPFAM" id="SSF55874">
    <property type="entry name" value="ATPase domain of HSP90 chaperone/DNA topoisomerase II/histidine kinase"/>
    <property type="match status" value="1"/>
</dbReference>
<keyword evidence="8 11" id="KW-1133">Transmembrane helix</keyword>
<evidence type="ECO:0000256" key="9">
    <source>
        <dbReference type="ARBA" id="ARBA00023012"/>
    </source>
</evidence>
<evidence type="ECO:0000256" key="6">
    <source>
        <dbReference type="ARBA" id="ARBA00022692"/>
    </source>
</evidence>
<evidence type="ECO:0000256" key="10">
    <source>
        <dbReference type="ARBA" id="ARBA00023136"/>
    </source>
</evidence>
<comment type="subcellular location">
    <subcellularLocation>
        <location evidence="2">Cell membrane</location>
    </subcellularLocation>
</comment>
<gene>
    <name evidence="14" type="ORF">IW254_000097</name>
</gene>
<sequence>MLLRQAAERAVNVGGDGTPPRRQPLIARPRSHRSRISMLAGAGVALAVGTTSLITYFGVVNSLGQLYTNELDAKAMNLASAVATVDDERLRDELLFFRRTNPGYRVAVSPEPHTAFIGDPIHVDRMARAGQGETTQSTTTVGGEWITVIRQDSGQTVALARSTGTYEVFRGALMGLLMGIVGLGILLAAVAAAVIAPATVRPVEKLRRSVEGVTSTDELKPIDVEGEDELARLTLSLNDMMASLKESRVRQTQLVADAGHELRTPLTSMRTNIELLMLLYRTGQEAGISEEDRKDLESDVLAQMDEMATLVGDLVDLAREDLAEAPFEDVRFDGLLHDALERVQRRRPDVRFQFHADPWVLEADRYSLSRAPVNLLDNAAKWSPEGGTVRVSLRAAKRRAVLIIDDSGPGIAPEEREKVFERFYRAPESRSMPGSGLGLAITKQVLDRHGAKIFVEESDDGGTRMRVVLPGHPPVDEDQASQ</sequence>
<evidence type="ECO:0000256" key="7">
    <source>
        <dbReference type="ARBA" id="ARBA00022777"/>
    </source>
</evidence>
<dbReference type="InterPro" id="IPR005467">
    <property type="entry name" value="His_kinase_dom"/>
</dbReference>
<dbReference type="Gene3D" id="6.10.340.10">
    <property type="match status" value="1"/>
</dbReference>
<dbReference type="Gene3D" id="3.30.565.10">
    <property type="entry name" value="Histidine kinase-like ATPase, C-terminal domain"/>
    <property type="match status" value="1"/>
</dbReference>
<comment type="caution">
    <text evidence="14">The sequence shown here is derived from an EMBL/GenBank/DDBJ whole genome shotgun (WGS) entry which is preliminary data.</text>
</comment>
<dbReference type="AlphaFoldDB" id="A0A931E249"/>
<keyword evidence="7 14" id="KW-0418">Kinase</keyword>
<dbReference type="GO" id="GO:0000155">
    <property type="term" value="F:phosphorelay sensor kinase activity"/>
    <property type="evidence" value="ECO:0007669"/>
    <property type="project" value="InterPro"/>
</dbReference>
<dbReference type="SMART" id="SM00304">
    <property type="entry name" value="HAMP"/>
    <property type="match status" value="1"/>
</dbReference>
<dbReference type="GO" id="GO:0005886">
    <property type="term" value="C:plasma membrane"/>
    <property type="evidence" value="ECO:0007669"/>
    <property type="project" value="UniProtKB-SubCell"/>
</dbReference>
<name>A0A931E249_9CORY</name>
<keyword evidence="15" id="KW-1185">Reference proteome</keyword>
<dbReference type="PANTHER" id="PTHR45436:SF5">
    <property type="entry name" value="SENSOR HISTIDINE KINASE TRCS"/>
    <property type="match status" value="1"/>
</dbReference>
<proteinExistence type="predicted"/>
<organism evidence="14 15">
    <name type="scientific">Corynebacterium aquatimens</name>
    <dbReference type="NCBI Taxonomy" id="1190508"/>
    <lineage>
        <taxon>Bacteria</taxon>
        <taxon>Bacillati</taxon>
        <taxon>Actinomycetota</taxon>
        <taxon>Actinomycetes</taxon>
        <taxon>Mycobacteriales</taxon>
        <taxon>Corynebacteriaceae</taxon>
        <taxon>Corynebacterium</taxon>
    </lineage>
</organism>
<dbReference type="PROSITE" id="PS50885">
    <property type="entry name" value="HAMP"/>
    <property type="match status" value="1"/>
</dbReference>
<dbReference type="SUPFAM" id="SSF47384">
    <property type="entry name" value="Homodimeric domain of signal transducing histidine kinase"/>
    <property type="match status" value="1"/>
</dbReference>
<dbReference type="CDD" id="cd00075">
    <property type="entry name" value="HATPase"/>
    <property type="match status" value="1"/>
</dbReference>
<protein>
    <recommendedName>
        <fullName evidence="3">histidine kinase</fullName>
        <ecNumber evidence="3">2.7.13.3</ecNumber>
    </recommendedName>
</protein>
<keyword evidence="9" id="KW-0902">Two-component regulatory system</keyword>
<dbReference type="CDD" id="cd00082">
    <property type="entry name" value="HisKA"/>
    <property type="match status" value="1"/>
</dbReference>
<accession>A0A931E249</accession>
<dbReference type="InterPro" id="IPR003660">
    <property type="entry name" value="HAMP_dom"/>
</dbReference>
<keyword evidence="4" id="KW-0597">Phosphoprotein</keyword>
<evidence type="ECO:0000259" key="12">
    <source>
        <dbReference type="PROSITE" id="PS50109"/>
    </source>
</evidence>
<keyword evidence="6 11" id="KW-0812">Transmembrane</keyword>
<dbReference type="EMBL" id="JADOUE010000001">
    <property type="protein sequence ID" value="MBG6121128.1"/>
    <property type="molecule type" value="Genomic_DNA"/>
</dbReference>
<dbReference type="SMART" id="SM00387">
    <property type="entry name" value="HATPase_c"/>
    <property type="match status" value="1"/>
</dbReference>
<evidence type="ECO:0000259" key="13">
    <source>
        <dbReference type="PROSITE" id="PS50885"/>
    </source>
</evidence>
<dbReference type="Pfam" id="PF02518">
    <property type="entry name" value="HATPase_c"/>
    <property type="match status" value="1"/>
</dbReference>
<dbReference type="Pfam" id="PF00672">
    <property type="entry name" value="HAMP"/>
    <property type="match status" value="1"/>
</dbReference>
<dbReference type="PROSITE" id="PS50109">
    <property type="entry name" value="HIS_KIN"/>
    <property type="match status" value="1"/>
</dbReference>
<evidence type="ECO:0000256" key="2">
    <source>
        <dbReference type="ARBA" id="ARBA00004236"/>
    </source>
</evidence>
<dbReference type="Proteomes" id="UP000658613">
    <property type="component" value="Unassembled WGS sequence"/>
</dbReference>
<evidence type="ECO:0000256" key="1">
    <source>
        <dbReference type="ARBA" id="ARBA00000085"/>
    </source>
</evidence>
<feature type="domain" description="HAMP" evidence="13">
    <location>
        <begin position="200"/>
        <end position="249"/>
    </location>
</feature>
<dbReference type="InterPro" id="IPR004358">
    <property type="entry name" value="Sig_transdc_His_kin-like_C"/>
</dbReference>
<dbReference type="Pfam" id="PF00512">
    <property type="entry name" value="HisKA"/>
    <property type="match status" value="1"/>
</dbReference>
<dbReference type="RefSeq" id="WP_196823754.1">
    <property type="nucleotide sequence ID" value="NZ_CP046980.1"/>
</dbReference>
<evidence type="ECO:0000256" key="4">
    <source>
        <dbReference type="ARBA" id="ARBA00022553"/>
    </source>
</evidence>
<feature type="transmembrane region" description="Helical" evidence="11">
    <location>
        <begin position="38"/>
        <end position="59"/>
    </location>
</feature>
<evidence type="ECO:0000313" key="15">
    <source>
        <dbReference type="Proteomes" id="UP000658613"/>
    </source>
</evidence>
<keyword evidence="5 14" id="KW-0808">Transferase</keyword>
<dbReference type="InterPro" id="IPR050428">
    <property type="entry name" value="TCS_sensor_his_kinase"/>
</dbReference>
<evidence type="ECO:0000256" key="8">
    <source>
        <dbReference type="ARBA" id="ARBA00022989"/>
    </source>
</evidence>
<feature type="transmembrane region" description="Helical" evidence="11">
    <location>
        <begin position="172"/>
        <end position="198"/>
    </location>
</feature>
<dbReference type="InterPro" id="IPR036890">
    <property type="entry name" value="HATPase_C_sf"/>
</dbReference>
<comment type="catalytic activity">
    <reaction evidence="1">
        <text>ATP + protein L-histidine = ADP + protein N-phospho-L-histidine.</text>
        <dbReference type="EC" id="2.7.13.3"/>
    </reaction>
</comment>
<dbReference type="PRINTS" id="PR00344">
    <property type="entry name" value="BCTRLSENSOR"/>
</dbReference>
<dbReference type="EC" id="2.7.13.3" evidence="3"/>
<dbReference type="CDD" id="cd06225">
    <property type="entry name" value="HAMP"/>
    <property type="match status" value="1"/>
</dbReference>